<dbReference type="RefSeq" id="WP_355397779.1">
    <property type="nucleotide sequence ID" value="NZ_JBEGHN010000001.1"/>
</dbReference>
<feature type="transmembrane region" description="Helical" evidence="2">
    <location>
        <begin position="32"/>
        <end position="50"/>
    </location>
</feature>
<proteinExistence type="predicted"/>
<protein>
    <submittedName>
        <fullName evidence="3">Uncharacterized protein</fullName>
    </submittedName>
</protein>
<name>A0ABV2UZG5_9ACTN</name>
<evidence type="ECO:0000256" key="1">
    <source>
        <dbReference type="SAM" id="MobiDB-lite"/>
    </source>
</evidence>
<dbReference type="Proteomes" id="UP001550210">
    <property type="component" value="Unassembled WGS sequence"/>
</dbReference>
<feature type="compositionally biased region" description="Basic and acidic residues" evidence="1">
    <location>
        <begin position="1"/>
        <end position="10"/>
    </location>
</feature>
<gene>
    <name evidence="3" type="ORF">ABZZ21_18275</name>
</gene>
<keyword evidence="2" id="KW-0812">Transmembrane</keyword>
<keyword evidence="4" id="KW-1185">Reference proteome</keyword>
<evidence type="ECO:0000313" key="4">
    <source>
        <dbReference type="Proteomes" id="UP001550210"/>
    </source>
</evidence>
<feature type="region of interest" description="Disordered" evidence="1">
    <location>
        <begin position="1"/>
        <end position="22"/>
    </location>
</feature>
<evidence type="ECO:0000313" key="3">
    <source>
        <dbReference type="EMBL" id="MET9846475.1"/>
    </source>
</evidence>
<keyword evidence="2" id="KW-1133">Transmembrane helix</keyword>
<sequence>MTHRARHEEPDTPLASAADVPGRDVVPRRGDFLEFLGLMLATGALVLVVVHPEVPEALVRALATGTAGLVR</sequence>
<comment type="caution">
    <text evidence="3">The sequence shown here is derived from an EMBL/GenBank/DDBJ whole genome shotgun (WGS) entry which is preliminary data.</text>
</comment>
<keyword evidence="2" id="KW-0472">Membrane</keyword>
<organism evidence="3 4">
    <name type="scientific">Streptomyces ossamyceticus</name>
    <dbReference type="NCBI Taxonomy" id="249581"/>
    <lineage>
        <taxon>Bacteria</taxon>
        <taxon>Bacillati</taxon>
        <taxon>Actinomycetota</taxon>
        <taxon>Actinomycetes</taxon>
        <taxon>Kitasatosporales</taxon>
        <taxon>Streptomycetaceae</taxon>
        <taxon>Streptomyces</taxon>
    </lineage>
</organism>
<accession>A0ABV2UZG5</accession>
<dbReference type="EMBL" id="JBEXPZ010000022">
    <property type="protein sequence ID" value="MET9846475.1"/>
    <property type="molecule type" value="Genomic_DNA"/>
</dbReference>
<reference evidence="3 4" key="1">
    <citation type="submission" date="2024-06" db="EMBL/GenBank/DDBJ databases">
        <title>The Natural Products Discovery Center: Release of the First 8490 Sequenced Strains for Exploring Actinobacteria Biosynthetic Diversity.</title>
        <authorList>
            <person name="Kalkreuter E."/>
            <person name="Kautsar S.A."/>
            <person name="Yang D."/>
            <person name="Bader C.D."/>
            <person name="Teijaro C.N."/>
            <person name="Fluegel L."/>
            <person name="Davis C.M."/>
            <person name="Simpson J.R."/>
            <person name="Lauterbach L."/>
            <person name="Steele A.D."/>
            <person name="Gui C."/>
            <person name="Meng S."/>
            <person name="Li G."/>
            <person name="Viehrig K."/>
            <person name="Ye F."/>
            <person name="Su P."/>
            <person name="Kiefer A.F."/>
            <person name="Nichols A."/>
            <person name="Cepeda A.J."/>
            <person name="Yan W."/>
            <person name="Fan B."/>
            <person name="Jiang Y."/>
            <person name="Adhikari A."/>
            <person name="Zheng C.-J."/>
            <person name="Schuster L."/>
            <person name="Cowan T.M."/>
            <person name="Smanski M.J."/>
            <person name="Chevrette M.G."/>
            <person name="De Carvalho L.P.S."/>
            <person name="Shen B."/>
        </authorList>
    </citation>
    <scope>NUCLEOTIDE SEQUENCE [LARGE SCALE GENOMIC DNA]</scope>
    <source>
        <strain evidence="3 4">NPDC006434</strain>
    </source>
</reference>
<evidence type="ECO:0000256" key="2">
    <source>
        <dbReference type="SAM" id="Phobius"/>
    </source>
</evidence>